<dbReference type="EMBL" id="JAKVTW010000001">
    <property type="protein sequence ID" value="MCH4810442.1"/>
    <property type="molecule type" value="Genomic_DNA"/>
</dbReference>
<evidence type="ECO:0000313" key="1">
    <source>
        <dbReference type="EMBL" id="MCH4810442.1"/>
    </source>
</evidence>
<accession>A0ABS9S2V8</accession>
<protein>
    <submittedName>
        <fullName evidence="1">DUF2971 domain-containing protein</fullName>
    </submittedName>
</protein>
<reference evidence="1 2" key="1">
    <citation type="submission" date="2022-03" db="EMBL/GenBank/DDBJ databases">
        <title>Genomic signatures underlying metal tolerance in selected Arctic bacterial isolates.</title>
        <authorList>
            <person name="Thomas F.A."/>
            <person name="Venkatachalam S."/>
            <person name="Krishnan K.P."/>
        </authorList>
    </citation>
    <scope>NUCLEOTIDE SEQUENCE [LARGE SCALE GENOMIC DNA]</scope>
    <source>
        <strain evidence="1 2">HM116</strain>
    </source>
</reference>
<organism evidence="1 2">
    <name type="scientific">Vreelandella neptunia</name>
    <dbReference type="NCBI Taxonomy" id="115551"/>
    <lineage>
        <taxon>Bacteria</taxon>
        <taxon>Pseudomonadati</taxon>
        <taxon>Pseudomonadota</taxon>
        <taxon>Gammaproteobacteria</taxon>
        <taxon>Oceanospirillales</taxon>
        <taxon>Halomonadaceae</taxon>
        <taxon>Vreelandella</taxon>
    </lineage>
</organism>
<keyword evidence="2" id="KW-1185">Reference proteome</keyword>
<name>A0ABS9S2V8_9GAMM</name>
<dbReference type="RefSeq" id="WP_240716720.1">
    <property type="nucleotide sequence ID" value="NZ_JAKVTW010000001.1"/>
</dbReference>
<sequence length="87" mass="9961">MAFTKHSDWAYEKEWRVHMPLLNEPPGDGYTLLNEHPSVFGAVYLGCRMTNEDRGRVLEAVVEHIPHAQAFQAKRSDASFDIAFEEV</sequence>
<comment type="caution">
    <text evidence="1">The sequence shown here is derived from an EMBL/GenBank/DDBJ whole genome shotgun (WGS) entry which is preliminary data.</text>
</comment>
<dbReference type="Proteomes" id="UP001320609">
    <property type="component" value="Unassembled WGS sequence"/>
</dbReference>
<proteinExistence type="predicted"/>
<evidence type="ECO:0000313" key="2">
    <source>
        <dbReference type="Proteomes" id="UP001320609"/>
    </source>
</evidence>
<gene>
    <name evidence="1" type="ORF">MLE19_03765</name>
</gene>